<organism evidence="2 3">
    <name type="scientific">Algoriphagus aestuariicola</name>
    <dbReference type="NCBI Taxonomy" id="1852016"/>
    <lineage>
        <taxon>Bacteria</taxon>
        <taxon>Pseudomonadati</taxon>
        <taxon>Bacteroidota</taxon>
        <taxon>Cytophagia</taxon>
        <taxon>Cytophagales</taxon>
        <taxon>Cyclobacteriaceae</taxon>
        <taxon>Algoriphagus</taxon>
    </lineage>
</organism>
<accession>A0ABS3BK18</accession>
<evidence type="ECO:0000313" key="3">
    <source>
        <dbReference type="Proteomes" id="UP000664698"/>
    </source>
</evidence>
<reference evidence="2 3" key="1">
    <citation type="submission" date="2021-03" db="EMBL/GenBank/DDBJ databases">
        <title>novel species isolated from a fishpond in China.</title>
        <authorList>
            <person name="Lu H."/>
            <person name="Cai Z."/>
        </authorList>
    </citation>
    <scope>NUCLEOTIDE SEQUENCE [LARGE SCALE GENOMIC DNA]</scope>
    <source>
        <strain evidence="2 3">JCM 31546</strain>
    </source>
</reference>
<keyword evidence="1" id="KW-0472">Membrane</keyword>
<gene>
    <name evidence="2" type="ORF">J0A67_01480</name>
</gene>
<dbReference type="EMBL" id="JAFKCW010000001">
    <property type="protein sequence ID" value="MBN7799508.1"/>
    <property type="molecule type" value="Genomic_DNA"/>
</dbReference>
<dbReference type="InterPro" id="IPR011990">
    <property type="entry name" value="TPR-like_helical_dom_sf"/>
</dbReference>
<evidence type="ECO:0000313" key="2">
    <source>
        <dbReference type="EMBL" id="MBN7799508.1"/>
    </source>
</evidence>
<dbReference type="Proteomes" id="UP000664698">
    <property type="component" value="Unassembled WGS sequence"/>
</dbReference>
<name>A0ABS3BK18_9BACT</name>
<proteinExistence type="predicted"/>
<keyword evidence="1" id="KW-1133">Transmembrane helix</keyword>
<keyword evidence="1" id="KW-0812">Transmembrane</keyword>
<keyword evidence="3" id="KW-1185">Reference proteome</keyword>
<comment type="caution">
    <text evidence="2">The sequence shown here is derived from an EMBL/GenBank/DDBJ whole genome shotgun (WGS) entry which is preliminary data.</text>
</comment>
<dbReference type="SUPFAM" id="SSF48452">
    <property type="entry name" value="TPR-like"/>
    <property type="match status" value="1"/>
</dbReference>
<dbReference type="Gene3D" id="1.25.40.10">
    <property type="entry name" value="Tetratricopeptide repeat domain"/>
    <property type="match status" value="1"/>
</dbReference>
<sequence length="228" mass="25597">MDLQQLIDDYLEGRMSPEDRRLFENLIEENPRYQAELAQQESGKAALRLAGQSHRSKTANLKSWLFSVGVGAIIVLAAALLWLTLGLSPGEKIFKKHYETLPNQITASSYGQSNADLKAQAFQAYEAKDFEKAAQLFDRIPSRPDSEYVFLYHGICQLELDRPEKAIPLLNLVKSNSTTASKEVASWFAALAYFKLDMLEKGKQALQVTAAKPNPYQTQARTLLETLK</sequence>
<protein>
    <recommendedName>
        <fullName evidence="4">Tetratricopeptide repeat protein</fullName>
    </recommendedName>
</protein>
<evidence type="ECO:0008006" key="4">
    <source>
        <dbReference type="Google" id="ProtNLM"/>
    </source>
</evidence>
<feature type="transmembrane region" description="Helical" evidence="1">
    <location>
        <begin position="64"/>
        <end position="87"/>
    </location>
</feature>
<evidence type="ECO:0000256" key="1">
    <source>
        <dbReference type="SAM" id="Phobius"/>
    </source>
</evidence>
<dbReference type="RefSeq" id="WP_206567499.1">
    <property type="nucleotide sequence ID" value="NZ_JAFKCW010000001.1"/>
</dbReference>